<evidence type="ECO:0000256" key="1">
    <source>
        <dbReference type="SAM" id="Phobius"/>
    </source>
</evidence>
<organism evidence="2 3">
    <name type="scientific">Aggregatibacter segnis ATCC 33393</name>
    <dbReference type="NCBI Taxonomy" id="888057"/>
    <lineage>
        <taxon>Bacteria</taxon>
        <taxon>Pseudomonadati</taxon>
        <taxon>Pseudomonadota</taxon>
        <taxon>Gammaproteobacteria</taxon>
        <taxon>Pasteurellales</taxon>
        <taxon>Pasteurellaceae</taxon>
        <taxon>Aggregatibacter</taxon>
    </lineage>
</organism>
<keyword evidence="1" id="KW-0812">Transmembrane</keyword>
<reference evidence="2 3" key="1">
    <citation type="submission" date="2010-12" db="EMBL/GenBank/DDBJ databases">
        <authorList>
            <person name="Muzny D."/>
            <person name="Qin X."/>
            <person name="Deng J."/>
            <person name="Jiang H."/>
            <person name="Liu Y."/>
            <person name="Qu J."/>
            <person name="Song X.-Z."/>
            <person name="Zhang L."/>
            <person name="Thornton R."/>
            <person name="Coyle M."/>
            <person name="Francisco L."/>
            <person name="Jackson L."/>
            <person name="Javaid M."/>
            <person name="Korchina V."/>
            <person name="Kovar C."/>
            <person name="Mata R."/>
            <person name="Mathew T."/>
            <person name="Ngo R."/>
            <person name="Nguyen L."/>
            <person name="Nguyen N."/>
            <person name="Okwuonu G."/>
            <person name="Ongeri F."/>
            <person name="Pham C."/>
            <person name="Simmons D."/>
            <person name="Wilczek-Boney K."/>
            <person name="Hale W."/>
            <person name="Jakkamsetti A."/>
            <person name="Pham P."/>
            <person name="Ruth R."/>
            <person name="San Lucas F."/>
            <person name="Warren J."/>
            <person name="Zhang J."/>
            <person name="Zhao Z."/>
            <person name="Zhou C."/>
            <person name="Zhu D."/>
            <person name="Lee S."/>
            <person name="Bess C."/>
            <person name="Blankenburg K."/>
            <person name="Forbes L."/>
            <person name="Fu Q."/>
            <person name="Gubbala S."/>
            <person name="Hirani K."/>
            <person name="Jayaseelan J.C."/>
            <person name="Lara F."/>
            <person name="Munidasa M."/>
            <person name="Palculict T."/>
            <person name="Patil S."/>
            <person name="Pu L.-L."/>
            <person name="Saada N."/>
            <person name="Tang L."/>
            <person name="Weissenberger G."/>
            <person name="Zhu Y."/>
            <person name="Hemphill L."/>
            <person name="Shang Y."/>
            <person name="Youmans B."/>
            <person name="Ayvaz T."/>
            <person name="Ross M."/>
            <person name="Santibanez J."/>
            <person name="Aqrawi P."/>
            <person name="Gross S."/>
            <person name="Joshi V."/>
            <person name="Fowler G."/>
            <person name="Nazareth L."/>
            <person name="Reid J."/>
            <person name="Worley K."/>
            <person name="Petrosino J."/>
            <person name="Highlander S."/>
            <person name="Gibbs R."/>
        </authorList>
    </citation>
    <scope>NUCLEOTIDE SEQUENCE [LARGE SCALE GENOMIC DNA]</scope>
    <source>
        <strain evidence="2 3">ATCC 33393</strain>
    </source>
</reference>
<dbReference type="AlphaFoldDB" id="E6KZS7"/>
<dbReference type="HOGENOM" id="CLU_3179302_0_0_6"/>
<feature type="transmembrane region" description="Helical" evidence="1">
    <location>
        <begin position="15"/>
        <end position="31"/>
    </location>
</feature>
<evidence type="ECO:0000313" key="2">
    <source>
        <dbReference type="EMBL" id="EFU67024.1"/>
    </source>
</evidence>
<gene>
    <name evidence="2" type="ORF">HMPREF9064_1659</name>
</gene>
<dbReference type="EMBL" id="AEPS01000011">
    <property type="protein sequence ID" value="EFU67024.1"/>
    <property type="molecule type" value="Genomic_DNA"/>
</dbReference>
<proteinExistence type="predicted"/>
<keyword evidence="3" id="KW-1185">Reference proteome</keyword>
<keyword evidence="1" id="KW-0472">Membrane</keyword>
<comment type="caution">
    <text evidence="2">The sequence shown here is derived from an EMBL/GenBank/DDBJ whole genome shotgun (WGS) entry which is preliminary data.</text>
</comment>
<evidence type="ECO:0000313" key="3">
    <source>
        <dbReference type="Proteomes" id="UP000032871"/>
    </source>
</evidence>
<accession>E6KZS7</accession>
<protein>
    <submittedName>
        <fullName evidence="2">Uncharacterized protein</fullName>
    </submittedName>
</protein>
<sequence length="46" mass="5519">MDTVKNIKSHLKVRSFFNAFFGCFFVVRRIIAKQEKASNKMEAFWF</sequence>
<keyword evidence="1" id="KW-1133">Transmembrane helix</keyword>
<dbReference type="Proteomes" id="UP000032871">
    <property type="component" value="Unassembled WGS sequence"/>
</dbReference>
<name>E6KZS7_9PAST</name>